<keyword evidence="3" id="KW-1185">Reference proteome</keyword>
<protein>
    <submittedName>
        <fullName evidence="2">Regulatory YrvL family protein</fullName>
    </submittedName>
</protein>
<keyword evidence="1" id="KW-0812">Transmembrane</keyword>
<dbReference type="RefSeq" id="WP_244711703.1">
    <property type="nucleotide sequence ID" value="NZ_CP095073.1"/>
</dbReference>
<dbReference type="EMBL" id="CP095073">
    <property type="protein sequence ID" value="UOQ45180.1"/>
    <property type="molecule type" value="Genomic_DNA"/>
</dbReference>
<organism evidence="2 3">
    <name type="scientific">Halobacillus salinarum</name>
    <dbReference type="NCBI Taxonomy" id="2932257"/>
    <lineage>
        <taxon>Bacteria</taxon>
        <taxon>Bacillati</taxon>
        <taxon>Bacillota</taxon>
        <taxon>Bacilli</taxon>
        <taxon>Bacillales</taxon>
        <taxon>Bacillaceae</taxon>
        <taxon>Halobacillus</taxon>
    </lineage>
</organism>
<feature type="transmembrane region" description="Helical" evidence="1">
    <location>
        <begin position="7"/>
        <end position="33"/>
    </location>
</feature>
<keyword evidence="1" id="KW-1133">Transmembrane helix</keyword>
<feature type="transmembrane region" description="Helical" evidence="1">
    <location>
        <begin position="45"/>
        <end position="65"/>
    </location>
</feature>
<keyword evidence="1" id="KW-0472">Membrane</keyword>
<feature type="transmembrane region" description="Helical" evidence="1">
    <location>
        <begin position="109"/>
        <end position="131"/>
    </location>
</feature>
<evidence type="ECO:0000313" key="3">
    <source>
        <dbReference type="Proteomes" id="UP000831787"/>
    </source>
</evidence>
<dbReference type="Pfam" id="PF14184">
    <property type="entry name" value="YrvL"/>
    <property type="match status" value="1"/>
</dbReference>
<evidence type="ECO:0000256" key="1">
    <source>
        <dbReference type="SAM" id="Phobius"/>
    </source>
</evidence>
<gene>
    <name evidence="2" type="ORF">MUN89_04295</name>
</gene>
<name>A0ABY4ELA0_9BACI</name>
<evidence type="ECO:0000313" key="2">
    <source>
        <dbReference type="EMBL" id="UOQ45180.1"/>
    </source>
</evidence>
<accession>A0ABY4ELA0</accession>
<sequence length="143" mass="15994">MKQNPGLITILSVVLLILLTAGAIFGGFFFGMVGLFEVIGVSYTSAWSLLLFAILVLLLGFFFEIMAKMVKALSVLAKPSPYVLRIWKPIVDTGFTWLTIYTVDELVKHVSLTAVSEWIFAVLLVVVDYLFDDKKKNQKTSLR</sequence>
<reference evidence="2 3" key="1">
    <citation type="submission" date="2022-04" db="EMBL/GenBank/DDBJ databases">
        <title>Halobacillus sp. isolated from saltern.</title>
        <authorList>
            <person name="Won M."/>
            <person name="Lee C.-M."/>
            <person name="Woen H.-Y."/>
            <person name="Kwon S.-W."/>
        </authorList>
    </citation>
    <scope>NUCLEOTIDE SEQUENCE [LARGE SCALE GENOMIC DNA]</scope>
    <source>
        <strain evidence="2 3">SSBR10-3</strain>
    </source>
</reference>
<dbReference type="Proteomes" id="UP000831787">
    <property type="component" value="Chromosome"/>
</dbReference>
<proteinExistence type="predicted"/>
<dbReference type="InterPro" id="IPR025912">
    <property type="entry name" value="YrvL"/>
</dbReference>